<gene>
    <name evidence="3" type="ORF">MCOR_5100</name>
</gene>
<dbReference type="Pfam" id="PF21530">
    <property type="entry name" value="Pif1_2B_dom"/>
    <property type="match status" value="1"/>
</dbReference>
<dbReference type="PANTHER" id="PTHR47642:SF3">
    <property type="entry name" value="ATP-DEPENDENT DNA HELICASE"/>
    <property type="match status" value="1"/>
</dbReference>
<proteinExistence type="predicted"/>
<dbReference type="SUPFAM" id="SSF52540">
    <property type="entry name" value="P-loop containing nucleoside triphosphate hydrolases"/>
    <property type="match status" value="1"/>
</dbReference>
<sequence length="837" mass="95980">MSWKINNDDCDLLQQDIERTDNDSEDQLSETPHDAGSNIYKMSLPISVIKSRSRKGDGNDENIWMVSIHEKYYARPNLSIFNDMFLAEFASKFFILSNSQNPKSSELSPVYQLQNNLGYVKRRKENKAAVIKYPSFSSEKNPEDYYLSLLQLFLPHRDSMTLPSGVDSYQQLATKGRINGRIMLDIIEENRHHFEIDTENLEKAWQDVKEGKVQETSWASLASEVEIDRIESEMEKTVEVPEEAEDIPELRFQKQTSEKHSFHYESPKFSQKEIAQDLRKMNNIQQKLFYYIKNWLRGIPLYKNKDCNFMDLWNGRFSVLKLTEVMRQKDDSFFAQMLNRLRIHTKKKPLGEKDLKELIKASKSETPENMKNALHIFPTNREVNSHNSAMICKICKPIYTALAKDYFTDVVTGHLQQKDEPIISCTPQDLETELQIGIGARVMLTRNIDTEDGLVNGAFGSVTGVHLDAHEQVTAVNVKFDNDKIGKKHLKKSVIIDASLKGSVRIKLFQDNLYGKKFIRKQIPLKLAWAATIHKVQGMTVQQIVVSLKKIFQPGMAYVALSRATTLSGLVILDFNPNAIYSSENITEALQQMPTFLSPQLVPEPSNLFTIVHHNTEGLLPHLSDVKAMKQFERADVICFTETWLSKHHTVDATLYPEYTRYNLLRSEAYNKDNILLSEKIDMNRGGVAIFVKQSLPQQKFLFETQNLEVVGVIVNNAVLLTVYRPPSYPLQLFIENFIQLLQEIQQLSLPSIIVGDFNNDALQSGENKVVNMFEEFGYTQKVDFPTTEGETCLDLVFVHGFVNNCTATILPTFYGYHDAVKMDIEIENNIFKLLVT</sequence>
<name>A0A6J8AB10_MYTCO</name>
<evidence type="ECO:0000313" key="4">
    <source>
        <dbReference type="Proteomes" id="UP000507470"/>
    </source>
</evidence>
<dbReference type="PANTHER" id="PTHR47642">
    <property type="entry name" value="ATP-DEPENDENT DNA HELICASE"/>
    <property type="match status" value="1"/>
</dbReference>
<protein>
    <submittedName>
        <fullName evidence="3">Uncharacterized protein</fullName>
    </submittedName>
</protein>
<dbReference type="Gene3D" id="3.40.50.300">
    <property type="entry name" value="P-loop containing nucleotide triphosphate hydrolases"/>
    <property type="match status" value="1"/>
</dbReference>
<dbReference type="Pfam" id="PF03372">
    <property type="entry name" value="Exo_endo_phos"/>
    <property type="match status" value="1"/>
</dbReference>
<evidence type="ECO:0000259" key="2">
    <source>
        <dbReference type="Pfam" id="PF21530"/>
    </source>
</evidence>
<dbReference type="OrthoDB" id="10046327at2759"/>
<dbReference type="InterPro" id="IPR005135">
    <property type="entry name" value="Endo/exonuclease/phosphatase"/>
</dbReference>
<organism evidence="3 4">
    <name type="scientific">Mytilus coruscus</name>
    <name type="common">Sea mussel</name>
    <dbReference type="NCBI Taxonomy" id="42192"/>
    <lineage>
        <taxon>Eukaryota</taxon>
        <taxon>Metazoa</taxon>
        <taxon>Spiralia</taxon>
        <taxon>Lophotrochozoa</taxon>
        <taxon>Mollusca</taxon>
        <taxon>Bivalvia</taxon>
        <taxon>Autobranchia</taxon>
        <taxon>Pteriomorphia</taxon>
        <taxon>Mytilida</taxon>
        <taxon>Mytiloidea</taxon>
        <taxon>Mytilidae</taxon>
        <taxon>Mytilinae</taxon>
        <taxon>Mytilus</taxon>
    </lineage>
</organism>
<dbReference type="Proteomes" id="UP000507470">
    <property type="component" value="Unassembled WGS sequence"/>
</dbReference>
<feature type="domain" description="DNA helicase Pif1-like 2B" evidence="2">
    <location>
        <begin position="433"/>
        <end position="464"/>
    </location>
</feature>
<dbReference type="AlphaFoldDB" id="A0A6J8AB10"/>
<evidence type="ECO:0000313" key="3">
    <source>
        <dbReference type="EMBL" id="CAC5363812.1"/>
    </source>
</evidence>
<reference evidence="3 4" key="1">
    <citation type="submission" date="2020-06" db="EMBL/GenBank/DDBJ databases">
        <authorList>
            <person name="Li R."/>
            <person name="Bekaert M."/>
        </authorList>
    </citation>
    <scope>NUCLEOTIDE SEQUENCE [LARGE SCALE GENOMIC DNA]</scope>
    <source>
        <strain evidence="4">wild</strain>
    </source>
</reference>
<dbReference type="Gene3D" id="3.60.10.10">
    <property type="entry name" value="Endonuclease/exonuclease/phosphatase"/>
    <property type="match status" value="1"/>
</dbReference>
<evidence type="ECO:0000259" key="1">
    <source>
        <dbReference type="Pfam" id="PF03372"/>
    </source>
</evidence>
<dbReference type="CDD" id="cd18809">
    <property type="entry name" value="SF1_C_RecD"/>
    <property type="match status" value="1"/>
</dbReference>
<dbReference type="GO" id="GO:0003824">
    <property type="term" value="F:catalytic activity"/>
    <property type="evidence" value="ECO:0007669"/>
    <property type="project" value="InterPro"/>
</dbReference>
<accession>A0A6J8AB10</accession>
<dbReference type="EMBL" id="CACVKT020000911">
    <property type="protein sequence ID" value="CAC5363812.1"/>
    <property type="molecule type" value="Genomic_DNA"/>
</dbReference>
<dbReference type="InterPro" id="IPR036691">
    <property type="entry name" value="Endo/exonu/phosph_ase_sf"/>
</dbReference>
<dbReference type="InterPro" id="IPR049163">
    <property type="entry name" value="Pif1-like_2B_dom"/>
</dbReference>
<dbReference type="InterPro" id="IPR027417">
    <property type="entry name" value="P-loop_NTPase"/>
</dbReference>
<feature type="domain" description="Endonuclease/exonuclease/phosphatase" evidence="1">
    <location>
        <begin position="632"/>
        <end position="801"/>
    </location>
</feature>
<dbReference type="InterPro" id="IPR051055">
    <property type="entry name" value="PIF1_helicase"/>
</dbReference>
<keyword evidence="4" id="KW-1185">Reference proteome</keyword>
<dbReference type="SUPFAM" id="SSF56219">
    <property type="entry name" value="DNase I-like"/>
    <property type="match status" value="1"/>
</dbReference>